<accession>A9KKJ6</accession>
<dbReference type="AlphaFoldDB" id="A9KKJ6"/>
<sequence length="156" mass="18086">MTTYEKSLIVMNELFSKDYQFALATSSNNIPSVRFIDTYYENKVFYIVTYAKSQKAKEIEQNKNVSLCNHLYRFQGVATILGHPLEAQNLEIRETLTKIFEPWYFAHNNEADPNMCYIKIDLSNGFIFKDGTGYQIDFTNNSANEFPFQTDISVVV</sequence>
<protein>
    <recommendedName>
        <fullName evidence="1">Pyridoxamine 5'-phosphate oxidase N-terminal domain-containing protein</fullName>
    </recommendedName>
</protein>
<dbReference type="KEGG" id="cpy:Cphy_0780"/>
<dbReference type="Proteomes" id="UP000000370">
    <property type="component" value="Chromosome"/>
</dbReference>
<dbReference type="RefSeq" id="WP_012198812.1">
    <property type="nucleotide sequence ID" value="NC_010001.1"/>
</dbReference>
<dbReference type="SUPFAM" id="SSF50475">
    <property type="entry name" value="FMN-binding split barrel"/>
    <property type="match status" value="1"/>
</dbReference>
<dbReference type="OrthoDB" id="9790003at2"/>
<gene>
    <name evidence="2" type="ordered locus">Cphy_0780</name>
</gene>
<dbReference type="eggNOG" id="ENOG50309F2">
    <property type="taxonomic scope" value="Bacteria"/>
</dbReference>
<reference evidence="3" key="1">
    <citation type="submission" date="2007-11" db="EMBL/GenBank/DDBJ databases">
        <title>Complete genome sequence of Clostridium phytofermentans ISDg.</title>
        <authorList>
            <person name="Leschine S.B."/>
            <person name="Warnick T.A."/>
            <person name="Blanchard J.L."/>
            <person name="Schnell D.J."/>
            <person name="Petit E.L."/>
            <person name="LaTouf W.G."/>
            <person name="Copeland A."/>
            <person name="Lucas S."/>
            <person name="Lapidus A."/>
            <person name="Barry K."/>
            <person name="Glavina del Rio T."/>
            <person name="Dalin E."/>
            <person name="Tice H."/>
            <person name="Pitluck S."/>
            <person name="Kiss H."/>
            <person name="Brettin T."/>
            <person name="Bruce D."/>
            <person name="Detter J.C."/>
            <person name="Han C."/>
            <person name="Kuske C."/>
            <person name="Schmutz J."/>
            <person name="Larimer F."/>
            <person name="Land M."/>
            <person name="Hauser L."/>
            <person name="Kyrpides N."/>
            <person name="Kim E.A."/>
            <person name="Richardson P."/>
        </authorList>
    </citation>
    <scope>NUCLEOTIDE SEQUENCE [LARGE SCALE GENOMIC DNA]</scope>
    <source>
        <strain evidence="3">ATCC 700394 / DSM 18823 / ISDg</strain>
    </source>
</reference>
<dbReference type="STRING" id="357809.Cphy_0780"/>
<dbReference type="InterPro" id="IPR011576">
    <property type="entry name" value="Pyridox_Oxase_N"/>
</dbReference>
<proteinExistence type="predicted"/>
<feature type="domain" description="Pyridoxamine 5'-phosphate oxidase N-terminal" evidence="1">
    <location>
        <begin position="12"/>
        <end position="122"/>
    </location>
</feature>
<evidence type="ECO:0000313" key="3">
    <source>
        <dbReference type="Proteomes" id="UP000000370"/>
    </source>
</evidence>
<dbReference type="Pfam" id="PF01243">
    <property type="entry name" value="PNPOx_N"/>
    <property type="match status" value="1"/>
</dbReference>
<keyword evidence="3" id="KW-1185">Reference proteome</keyword>
<dbReference type="EMBL" id="CP000885">
    <property type="protein sequence ID" value="ABX41167.1"/>
    <property type="molecule type" value="Genomic_DNA"/>
</dbReference>
<dbReference type="HOGENOM" id="CLU_136828_0_0_9"/>
<dbReference type="Gene3D" id="2.30.110.10">
    <property type="entry name" value="Electron Transport, Fmn-binding Protein, Chain A"/>
    <property type="match status" value="1"/>
</dbReference>
<evidence type="ECO:0000313" key="2">
    <source>
        <dbReference type="EMBL" id="ABX41167.1"/>
    </source>
</evidence>
<name>A9KKJ6_LACP7</name>
<dbReference type="InterPro" id="IPR012349">
    <property type="entry name" value="Split_barrel_FMN-bd"/>
</dbReference>
<organism evidence="2 3">
    <name type="scientific">Lachnoclostridium phytofermentans (strain ATCC 700394 / DSM 18823 / ISDg)</name>
    <name type="common">Clostridium phytofermentans</name>
    <dbReference type="NCBI Taxonomy" id="357809"/>
    <lineage>
        <taxon>Bacteria</taxon>
        <taxon>Bacillati</taxon>
        <taxon>Bacillota</taxon>
        <taxon>Clostridia</taxon>
        <taxon>Lachnospirales</taxon>
        <taxon>Lachnospiraceae</taxon>
    </lineage>
</organism>
<evidence type="ECO:0000259" key="1">
    <source>
        <dbReference type="Pfam" id="PF01243"/>
    </source>
</evidence>